<feature type="domain" description="Sigma-54 factor interaction" evidence="6">
    <location>
        <begin position="152"/>
        <end position="380"/>
    </location>
</feature>
<dbReference type="Gene3D" id="3.40.50.300">
    <property type="entry name" value="P-loop containing nucleotide triphosphate hydrolases"/>
    <property type="match status" value="1"/>
</dbReference>
<dbReference type="SUPFAM" id="SSF52172">
    <property type="entry name" value="CheY-like"/>
    <property type="match status" value="1"/>
</dbReference>
<dbReference type="eggNOG" id="COG2204">
    <property type="taxonomic scope" value="Bacteria"/>
</dbReference>
<feature type="modified residue" description="4-aspartylphosphate" evidence="5">
    <location>
        <position position="57"/>
    </location>
</feature>
<keyword evidence="10" id="KW-1185">Reference proteome</keyword>
<evidence type="ECO:0000313" key="9">
    <source>
        <dbReference type="EMBL" id="ABI73515.1"/>
    </source>
</evidence>
<dbReference type="SMART" id="SM00448">
    <property type="entry name" value="REC"/>
    <property type="match status" value="1"/>
</dbReference>
<dbReference type="PANTHER" id="PTHR32071:SF13">
    <property type="entry name" value="RESPONSE REGULATOR HSFA"/>
    <property type="match status" value="1"/>
</dbReference>
<feature type="domain" description="Response regulatory" evidence="7">
    <location>
        <begin position="6"/>
        <end position="122"/>
    </location>
</feature>
<dbReference type="HOGENOM" id="CLU_000445_0_6_6"/>
<dbReference type="InterPro" id="IPR002078">
    <property type="entry name" value="Sigma_54_int"/>
</dbReference>
<accession>Q07WU9</accession>
<dbReference type="RefSeq" id="WP_011639103.1">
    <property type="nucleotide sequence ID" value="NC_008345.1"/>
</dbReference>
<evidence type="ECO:0000256" key="1">
    <source>
        <dbReference type="ARBA" id="ARBA00022741"/>
    </source>
</evidence>
<dbReference type="Pfam" id="PF00158">
    <property type="entry name" value="Sigma54_activat"/>
    <property type="match status" value="1"/>
</dbReference>
<dbReference type="SMART" id="SM00382">
    <property type="entry name" value="AAA"/>
    <property type="match status" value="1"/>
</dbReference>
<proteinExistence type="predicted"/>
<dbReference type="PRINTS" id="PR01590">
    <property type="entry name" value="HTHFIS"/>
</dbReference>
<dbReference type="GO" id="GO:0000160">
    <property type="term" value="P:phosphorelay signal transduction system"/>
    <property type="evidence" value="ECO:0007669"/>
    <property type="project" value="InterPro"/>
</dbReference>
<keyword evidence="4" id="KW-0804">Transcription</keyword>
<dbReference type="GO" id="GO:0003700">
    <property type="term" value="F:DNA-binding transcription factor activity"/>
    <property type="evidence" value="ECO:0007669"/>
    <property type="project" value="InterPro"/>
</dbReference>
<dbReference type="InterPro" id="IPR058031">
    <property type="entry name" value="AAA_lid_NorR"/>
</dbReference>
<dbReference type="InterPro" id="IPR027417">
    <property type="entry name" value="P-loop_NTPase"/>
</dbReference>
<dbReference type="GeneID" id="41839045"/>
<dbReference type="PROSITE" id="PS50110">
    <property type="entry name" value="RESPONSE_REGULATORY"/>
    <property type="match status" value="1"/>
</dbReference>
<dbReference type="SUPFAM" id="SSF52540">
    <property type="entry name" value="P-loop containing nucleoside triphosphate hydrolases"/>
    <property type="match status" value="1"/>
</dbReference>
<dbReference type="EMBL" id="CP000447">
    <property type="protein sequence ID" value="ABI73515.1"/>
    <property type="molecule type" value="Genomic_DNA"/>
</dbReference>
<evidence type="ECO:0000256" key="5">
    <source>
        <dbReference type="PROSITE-ProRule" id="PRU00169"/>
    </source>
</evidence>
<dbReference type="OrthoDB" id="9804019at2"/>
<dbReference type="CDD" id="cd00009">
    <property type="entry name" value="AAA"/>
    <property type="match status" value="1"/>
</dbReference>
<dbReference type="Gene3D" id="3.40.50.2300">
    <property type="match status" value="1"/>
</dbReference>
<dbReference type="GO" id="GO:0005524">
    <property type="term" value="F:ATP binding"/>
    <property type="evidence" value="ECO:0007669"/>
    <property type="project" value="UniProtKB-KW"/>
</dbReference>
<dbReference type="Proteomes" id="UP000000684">
    <property type="component" value="Chromosome"/>
</dbReference>
<dbReference type="Pfam" id="PF02954">
    <property type="entry name" value="HTH_8"/>
    <property type="match status" value="1"/>
</dbReference>
<dbReference type="Gene3D" id="1.10.8.60">
    <property type="match status" value="1"/>
</dbReference>
<evidence type="ECO:0000313" key="10">
    <source>
        <dbReference type="Proteomes" id="UP000000684"/>
    </source>
</evidence>
<dbReference type="PROSITE" id="PS50045">
    <property type="entry name" value="SIGMA54_INTERACT_4"/>
    <property type="match status" value="1"/>
</dbReference>
<evidence type="ECO:0000256" key="4">
    <source>
        <dbReference type="ARBA" id="ARBA00023163"/>
    </source>
</evidence>
<evidence type="ECO:0000256" key="3">
    <source>
        <dbReference type="ARBA" id="ARBA00023015"/>
    </source>
</evidence>
<sequence>MKLARNILLIDDEAAWLRTLAITLNRLVPEAEIDTCVDSRQVSSRLQVGDYALVLVDLTMPFHSGEELLAMIRSDFPNTRVIIVTGVNEVDTAVRCIKNGAYDYFIKTDNVDELARTVRRALEVVGLERNYLYIKEKFLSRTLDNPQAFNNMLTCEPQLLDQFRYLEAVSCSPEPLLIYGASGTGKSEFAQSCHALYSPNEPFVSINLAGISCESFEQKMCGQLYHHNNGELEAVAGLLHQVGSGVLYLNEIGTLPLDAQVKLLALLESKQYYPLGSDTAYPVKCKFVVSTQDDLLKLHQAGKFRSDLLYRLRAHKIKLPPLAERQLDIAMLINHFIALAAAEMNLPAPIQPADLASRLASYDFPGNLHELKGMVFDAVSRSDGIALNTSAFMEAINEHKSLTAVPQDRIIFPKQLPTIAQMNQALMDEAMSRTANNQTAAAQILGISQSALSRRLKGIRC</sequence>
<gene>
    <name evidence="9" type="ordered locus">Sfri_3688</name>
</gene>
<dbReference type="SUPFAM" id="SSF46689">
    <property type="entry name" value="Homeodomain-like"/>
    <property type="match status" value="1"/>
</dbReference>
<dbReference type="InterPro" id="IPR000847">
    <property type="entry name" value="LysR_HTH_N"/>
</dbReference>
<dbReference type="InterPro" id="IPR002197">
    <property type="entry name" value="HTH_Fis"/>
</dbReference>
<dbReference type="InterPro" id="IPR001789">
    <property type="entry name" value="Sig_transdc_resp-reg_receiver"/>
</dbReference>
<keyword evidence="3" id="KW-0805">Transcription regulation</keyword>
<dbReference type="STRING" id="318167.Sfri_3688"/>
<dbReference type="PANTHER" id="PTHR32071">
    <property type="entry name" value="TRANSCRIPTIONAL REGULATORY PROTEIN"/>
    <property type="match status" value="1"/>
</dbReference>
<evidence type="ECO:0000259" key="7">
    <source>
        <dbReference type="PROSITE" id="PS50110"/>
    </source>
</evidence>
<keyword evidence="5" id="KW-0597">Phosphoprotein</keyword>
<name>Q07WU9_SHEFN</name>
<dbReference type="GO" id="GO:0043565">
    <property type="term" value="F:sequence-specific DNA binding"/>
    <property type="evidence" value="ECO:0007669"/>
    <property type="project" value="InterPro"/>
</dbReference>
<protein>
    <submittedName>
        <fullName evidence="9">Two component, sigma54 specific, transcriptional regulator, Fis family</fullName>
    </submittedName>
</protein>
<organism evidence="9 10">
    <name type="scientific">Shewanella frigidimarina (strain NCIMB 400)</name>
    <dbReference type="NCBI Taxonomy" id="318167"/>
    <lineage>
        <taxon>Bacteria</taxon>
        <taxon>Pseudomonadati</taxon>
        <taxon>Pseudomonadota</taxon>
        <taxon>Gammaproteobacteria</taxon>
        <taxon>Alteromonadales</taxon>
        <taxon>Shewanellaceae</taxon>
        <taxon>Shewanella</taxon>
    </lineage>
</organism>
<dbReference type="PROSITE" id="PS50931">
    <property type="entry name" value="HTH_LYSR"/>
    <property type="match status" value="1"/>
</dbReference>
<reference evidence="9 10" key="1">
    <citation type="submission" date="2006-08" db="EMBL/GenBank/DDBJ databases">
        <title>Complete sequence of Shewanella frigidimarina NCIMB 400.</title>
        <authorList>
            <consortium name="US DOE Joint Genome Institute"/>
            <person name="Copeland A."/>
            <person name="Lucas S."/>
            <person name="Lapidus A."/>
            <person name="Barry K."/>
            <person name="Detter J.C."/>
            <person name="Glavina del Rio T."/>
            <person name="Hammon N."/>
            <person name="Israni S."/>
            <person name="Dalin E."/>
            <person name="Tice H."/>
            <person name="Pitluck S."/>
            <person name="Fredrickson J.K."/>
            <person name="Kolker E."/>
            <person name="McCuel L.A."/>
            <person name="DiChristina T."/>
            <person name="Nealson K.H."/>
            <person name="Newman D."/>
            <person name="Tiedje J.M."/>
            <person name="Zhou J."/>
            <person name="Romine M.F."/>
            <person name="Culley D.E."/>
            <person name="Serres M."/>
            <person name="Chertkov O."/>
            <person name="Brettin T."/>
            <person name="Bruce D."/>
            <person name="Han C."/>
            <person name="Tapia R."/>
            <person name="Gilna P."/>
            <person name="Schmutz J."/>
            <person name="Larimer F."/>
            <person name="Land M."/>
            <person name="Hauser L."/>
            <person name="Kyrpides N."/>
            <person name="Mikhailova N."/>
            <person name="Richardson P."/>
        </authorList>
    </citation>
    <scope>NUCLEOTIDE SEQUENCE [LARGE SCALE GENOMIC DNA]</scope>
    <source>
        <strain evidence="9 10">NCIMB 400</strain>
    </source>
</reference>
<dbReference type="Pfam" id="PF25601">
    <property type="entry name" value="AAA_lid_14"/>
    <property type="match status" value="1"/>
</dbReference>
<dbReference type="CDD" id="cd00156">
    <property type="entry name" value="REC"/>
    <property type="match status" value="1"/>
</dbReference>
<evidence type="ECO:0000259" key="8">
    <source>
        <dbReference type="PROSITE" id="PS50931"/>
    </source>
</evidence>
<dbReference type="Gene3D" id="1.10.10.60">
    <property type="entry name" value="Homeodomain-like"/>
    <property type="match status" value="1"/>
</dbReference>
<feature type="domain" description="HTH lysR-type" evidence="8">
    <location>
        <begin position="436"/>
        <end position="461"/>
    </location>
</feature>
<dbReference type="InterPro" id="IPR003593">
    <property type="entry name" value="AAA+_ATPase"/>
</dbReference>
<dbReference type="InterPro" id="IPR011006">
    <property type="entry name" value="CheY-like_superfamily"/>
</dbReference>
<keyword evidence="2" id="KW-0067">ATP-binding</keyword>
<dbReference type="AlphaFoldDB" id="Q07WU9"/>
<evidence type="ECO:0000259" key="6">
    <source>
        <dbReference type="PROSITE" id="PS50045"/>
    </source>
</evidence>
<keyword evidence="1" id="KW-0547">Nucleotide-binding</keyword>
<dbReference type="InterPro" id="IPR009057">
    <property type="entry name" value="Homeodomain-like_sf"/>
</dbReference>
<dbReference type="KEGG" id="sfr:Sfri_3688"/>
<evidence type="ECO:0000256" key="2">
    <source>
        <dbReference type="ARBA" id="ARBA00022840"/>
    </source>
</evidence>
<dbReference type="Pfam" id="PF00072">
    <property type="entry name" value="Response_reg"/>
    <property type="match status" value="1"/>
</dbReference>